<dbReference type="InterPro" id="IPR042100">
    <property type="entry name" value="Bug_dom1"/>
</dbReference>
<sequence>MRRHLAASFALLCSLFSTATPAQTQKYPERPVRIVSVTSPGTGVDDLTRLLAKDLNQKSGQSFVVENRPGANTILACDHVAKAAPDGYTLLLAAASSMSANPFLFKNLPYNPQRDFVPIARLSALPVVLVVSTSSPYRTVADLTAAARAKPLTLNYGTSSAGYRVMLAAFNESARIQSLDVPYKAMSNLLPDLIGGVLDYTVLEVSAAVPLVQAHKLRALAILSDSRQPALADVPTLAEAGVPGVTLTSWIGLFAPAGTPPAIVEKLSRWSLQFVSSPEAATHFSRRGTMAYPGSGPELGQTIIRDQAQWKRLISVAGIQPE</sequence>
<dbReference type="KEGG" id="cuh:BJN34_32505"/>
<organism evidence="3 4">
    <name type="scientific">Cupriavidus necator</name>
    <name type="common">Alcaligenes eutrophus</name>
    <name type="synonym">Ralstonia eutropha</name>
    <dbReference type="NCBI Taxonomy" id="106590"/>
    <lineage>
        <taxon>Bacteria</taxon>
        <taxon>Pseudomonadati</taxon>
        <taxon>Pseudomonadota</taxon>
        <taxon>Betaproteobacteria</taxon>
        <taxon>Burkholderiales</taxon>
        <taxon>Burkholderiaceae</taxon>
        <taxon>Cupriavidus</taxon>
    </lineage>
</organism>
<dbReference type="Pfam" id="PF03401">
    <property type="entry name" value="TctC"/>
    <property type="match status" value="1"/>
</dbReference>
<keyword evidence="2" id="KW-0732">Signal</keyword>
<reference evidence="4" key="1">
    <citation type="submission" date="2017-02" db="EMBL/GenBank/DDBJ databases">
        <title>Complete genome sequence of Cupriavidus necator strain NH9, a 3-chlorobenzoate degrader.</title>
        <authorList>
            <person name="Moriuchi R."/>
            <person name="Dohra H."/>
            <person name="Ogawa N."/>
        </authorList>
    </citation>
    <scope>NUCLEOTIDE SEQUENCE [LARGE SCALE GENOMIC DNA]</scope>
    <source>
        <strain evidence="4">NH9</strain>
    </source>
</reference>
<feature type="signal peptide" evidence="2">
    <location>
        <begin position="1"/>
        <end position="19"/>
    </location>
</feature>
<dbReference type="EMBL" id="CP017758">
    <property type="protein sequence ID" value="AQV98601.1"/>
    <property type="molecule type" value="Genomic_DNA"/>
</dbReference>
<dbReference type="Gene3D" id="3.40.190.150">
    <property type="entry name" value="Bordetella uptake gene, domain 1"/>
    <property type="match status" value="1"/>
</dbReference>
<dbReference type="PANTHER" id="PTHR42928">
    <property type="entry name" value="TRICARBOXYLATE-BINDING PROTEIN"/>
    <property type="match status" value="1"/>
</dbReference>
<dbReference type="SUPFAM" id="SSF53850">
    <property type="entry name" value="Periplasmic binding protein-like II"/>
    <property type="match status" value="1"/>
</dbReference>
<feature type="chain" id="PRO_5012369275" evidence="2">
    <location>
        <begin position="20"/>
        <end position="322"/>
    </location>
</feature>
<proteinExistence type="inferred from homology"/>
<accession>A0A1U9V2A2</accession>
<gene>
    <name evidence="3" type="ORF">BJN34_32505</name>
</gene>
<dbReference type="AlphaFoldDB" id="A0A1U9V2A2"/>
<dbReference type="PANTHER" id="PTHR42928:SF5">
    <property type="entry name" value="BLR1237 PROTEIN"/>
    <property type="match status" value="1"/>
</dbReference>
<evidence type="ECO:0000313" key="4">
    <source>
        <dbReference type="Proteomes" id="UP000189627"/>
    </source>
</evidence>
<name>A0A1U9V2A2_CUPNE</name>
<evidence type="ECO:0000256" key="2">
    <source>
        <dbReference type="SAM" id="SignalP"/>
    </source>
</evidence>
<comment type="similarity">
    <text evidence="1">Belongs to the UPF0065 (bug) family.</text>
</comment>
<protein>
    <submittedName>
        <fullName evidence="3">ABC transporter substrate-binding protein</fullName>
    </submittedName>
</protein>
<evidence type="ECO:0000256" key="1">
    <source>
        <dbReference type="ARBA" id="ARBA00006987"/>
    </source>
</evidence>
<dbReference type="InterPro" id="IPR005064">
    <property type="entry name" value="BUG"/>
</dbReference>
<dbReference type="CDD" id="cd07012">
    <property type="entry name" value="PBP2_Bug_TTT"/>
    <property type="match status" value="1"/>
</dbReference>
<dbReference type="Proteomes" id="UP000189627">
    <property type="component" value="Chromosome 2"/>
</dbReference>
<dbReference type="Gene3D" id="3.40.190.10">
    <property type="entry name" value="Periplasmic binding protein-like II"/>
    <property type="match status" value="1"/>
</dbReference>
<evidence type="ECO:0000313" key="3">
    <source>
        <dbReference type="EMBL" id="AQV98601.1"/>
    </source>
</evidence>
<dbReference type="PIRSF" id="PIRSF017082">
    <property type="entry name" value="YflP"/>
    <property type="match status" value="1"/>
</dbReference>